<feature type="transmembrane region" description="Helical" evidence="1">
    <location>
        <begin position="178"/>
        <end position="201"/>
    </location>
</feature>
<feature type="transmembrane region" description="Helical" evidence="1">
    <location>
        <begin position="344"/>
        <end position="365"/>
    </location>
</feature>
<dbReference type="AlphaFoldDB" id="A0A8E2ALB5"/>
<dbReference type="Proteomes" id="UP000250043">
    <property type="component" value="Unassembled WGS sequence"/>
</dbReference>
<proteinExistence type="predicted"/>
<evidence type="ECO:0000313" key="3">
    <source>
        <dbReference type="Proteomes" id="UP000250043"/>
    </source>
</evidence>
<name>A0A8E2ALB5_9APHY</name>
<evidence type="ECO:0000313" key="2">
    <source>
        <dbReference type="EMBL" id="OCH83954.1"/>
    </source>
</evidence>
<gene>
    <name evidence="2" type="ORF">OBBRIDRAFT_815650</name>
</gene>
<keyword evidence="1" id="KW-0472">Membrane</keyword>
<sequence>MTAHLSLHHAPVPTTLKSHAHLFKIITPIKVDWFEALLKDHLKRAFVEEGFWPWADSWPDNYPETWNESKPMPRDDRSAQFLRDQRDQEIALGRFSEGFGPDLLPGMYSMPIHAVPNAEPFALNLMISKENFQKAVLNSIPTLGHALRSFRSKHGNVRLIDGCNHIDHCNCFGGRGSLATWLSFFCLVIWIAIIVELILILNYIDDNFGFEHDGCEDGPKLTVIGFEIDLNAMTASLLLEGMNRLVMEVLAGYVNWSFNVFPLLKPAHNNIYAKIAGKRSCHAKIWINTAIVADLTWLVDRVRDLNRQFDPDVELAYVDACGLGLGLYFPWLNLAYYLDLPGSLPGQIIFFWEAVAVCSAICKVATFSTRHRITRVGIYSDNDNTVSIFNSLRAQPAFNPILKTSVDTLITADMHLYVDFIPGRLNVMADAIFHTNFTFACERHTGLQILLFTPPHDALGGTKK</sequence>
<keyword evidence="1" id="KW-0812">Transmembrane</keyword>
<reference evidence="2 3" key="1">
    <citation type="submission" date="2016-07" db="EMBL/GenBank/DDBJ databases">
        <title>Draft genome of the white-rot fungus Obba rivulosa 3A-2.</title>
        <authorList>
            <consortium name="DOE Joint Genome Institute"/>
            <person name="Miettinen O."/>
            <person name="Riley R."/>
            <person name="Acob R."/>
            <person name="Barry K."/>
            <person name="Cullen D."/>
            <person name="De Vries R."/>
            <person name="Hainaut M."/>
            <person name="Hatakka A."/>
            <person name="Henrissat B."/>
            <person name="Hilden K."/>
            <person name="Kuo R."/>
            <person name="Labutti K."/>
            <person name="Lipzen A."/>
            <person name="Makela M.R."/>
            <person name="Sandor L."/>
            <person name="Spatafora J.W."/>
            <person name="Grigoriev I.V."/>
            <person name="Hibbett D.S."/>
        </authorList>
    </citation>
    <scope>NUCLEOTIDE SEQUENCE [LARGE SCALE GENOMIC DNA]</scope>
    <source>
        <strain evidence="2 3">3A-2</strain>
    </source>
</reference>
<protein>
    <submittedName>
        <fullName evidence="2">Uncharacterized protein</fullName>
    </submittedName>
</protein>
<keyword evidence="3" id="KW-1185">Reference proteome</keyword>
<feature type="transmembrane region" description="Helical" evidence="1">
    <location>
        <begin position="315"/>
        <end position="338"/>
    </location>
</feature>
<accession>A0A8E2ALB5</accession>
<dbReference type="EMBL" id="KV722755">
    <property type="protein sequence ID" value="OCH83954.1"/>
    <property type="molecule type" value="Genomic_DNA"/>
</dbReference>
<evidence type="ECO:0000256" key="1">
    <source>
        <dbReference type="SAM" id="Phobius"/>
    </source>
</evidence>
<organism evidence="2 3">
    <name type="scientific">Obba rivulosa</name>
    <dbReference type="NCBI Taxonomy" id="1052685"/>
    <lineage>
        <taxon>Eukaryota</taxon>
        <taxon>Fungi</taxon>
        <taxon>Dikarya</taxon>
        <taxon>Basidiomycota</taxon>
        <taxon>Agaricomycotina</taxon>
        <taxon>Agaricomycetes</taxon>
        <taxon>Polyporales</taxon>
        <taxon>Gelatoporiaceae</taxon>
        <taxon>Obba</taxon>
    </lineage>
</organism>
<dbReference type="OrthoDB" id="3249498at2759"/>
<keyword evidence="1" id="KW-1133">Transmembrane helix</keyword>